<dbReference type="InterPro" id="IPR013321">
    <property type="entry name" value="Arc_rbn_hlx_hlx"/>
</dbReference>
<dbReference type="Proteomes" id="UP000718564">
    <property type="component" value="Unassembled WGS sequence"/>
</dbReference>
<reference evidence="1 2" key="1">
    <citation type="submission" date="2018-06" db="EMBL/GenBank/DDBJ databases">
        <title>Comparative genomics of Brasilonema spp. strains.</title>
        <authorList>
            <person name="Alvarenga D.O."/>
            <person name="Fiore M.F."/>
            <person name="Varani A.M."/>
        </authorList>
    </citation>
    <scope>NUCLEOTIDE SEQUENCE [LARGE SCALE GENOMIC DNA]</scope>
    <source>
        <strain evidence="1 2">SPC951</strain>
    </source>
</reference>
<protein>
    <recommendedName>
        <fullName evidence="3">CopG domain protein DNA-binding domain protein</fullName>
    </recommendedName>
</protein>
<comment type="caution">
    <text evidence="1">The sequence shown here is derived from an EMBL/GenBank/DDBJ whole genome shotgun (WGS) entry which is preliminary data.</text>
</comment>
<evidence type="ECO:0000313" key="1">
    <source>
        <dbReference type="EMBL" id="NMG19231.1"/>
    </source>
</evidence>
<dbReference type="SUPFAM" id="SSF47598">
    <property type="entry name" value="Ribbon-helix-helix"/>
    <property type="match status" value="1"/>
</dbReference>
<proteinExistence type="predicted"/>
<evidence type="ECO:0008006" key="3">
    <source>
        <dbReference type="Google" id="ProtNLM"/>
    </source>
</evidence>
<dbReference type="EMBL" id="QMEB01000036">
    <property type="protein sequence ID" value="NMG19231.1"/>
    <property type="molecule type" value="Genomic_DNA"/>
</dbReference>
<evidence type="ECO:0000313" key="2">
    <source>
        <dbReference type="Proteomes" id="UP000718564"/>
    </source>
</evidence>
<name>A0ABX1P694_9CYAN</name>
<dbReference type="Gene3D" id="1.10.1220.10">
    <property type="entry name" value="Met repressor-like"/>
    <property type="match status" value="1"/>
</dbReference>
<organism evidence="1 2">
    <name type="scientific">Brasilonema bromeliae SPC951</name>
    <dbReference type="NCBI Taxonomy" id="385972"/>
    <lineage>
        <taxon>Bacteria</taxon>
        <taxon>Bacillati</taxon>
        <taxon>Cyanobacteriota</taxon>
        <taxon>Cyanophyceae</taxon>
        <taxon>Nostocales</taxon>
        <taxon>Scytonemataceae</taxon>
        <taxon>Brasilonema</taxon>
        <taxon>Bromeliae group (in: Brasilonema)</taxon>
    </lineage>
</organism>
<dbReference type="InterPro" id="IPR010985">
    <property type="entry name" value="Ribbon_hlx_hlx"/>
</dbReference>
<keyword evidence="2" id="KW-1185">Reference proteome</keyword>
<gene>
    <name evidence="1" type="ORF">DP116_07110</name>
</gene>
<sequence length="59" mass="6991">MCRYCVRFMAKKELHIRITERRMNKLRLYAAQKDKTITQIVEDLLDTLPEPQKPSITVG</sequence>
<accession>A0ABX1P694</accession>